<dbReference type="GO" id="GO:0004568">
    <property type="term" value="F:chitinase activity"/>
    <property type="evidence" value="ECO:0007669"/>
    <property type="project" value="UniProtKB-ARBA"/>
</dbReference>
<dbReference type="PANTHER" id="PTHR11177">
    <property type="entry name" value="CHITINASE"/>
    <property type="match status" value="1"/>
</dbReference>
<dbReference type="SMART" id="SM00636">
    <property type="entry name" value="Glyco_18"/>
    <property type="match status" value="1"/>
</dbReference>
<evidence type="ECO:0000256" key="5">
    <source>
        <dbReference type="ARBA" id="ARBA00023295"/>
    </source>
</evidence>
<dbReference type="GO" id="GO:0006032">
    <property type="term" value="P:chitin catabolic process"/>
    <property type="evidence" value="ECO:0007669"/>
    <property type="project" value="TreeGrafter"/>
</dbReference>
<evidence type="ECO:0000256" key="6">
    <source>
        <dbReference type="RuleBase" id="RU000489"/>
    </source>
</evidence>
<dbReference type="InterPro" id="IPR036508">
    <property type="entry name" value="Chitin-bd_dom_sf"/>
</dbReference>
<dbReference type="InterPro" id="IPR050314">
    <property type="entry name" value="Glycosyl_Hydrlase_18"/>
</dbReference>
<dbReference type="Pfam" id="PF00704">
    <property type="entry name" value="Glyco_hydro_18"/>
    <property type="match status" value="1"/>
</dbReference>
<evidence type="ECO:0000259" key="10">
    <source>
        <dbReference type="PROSITE" id="PS51910"/>
    </source>
</evidence>
<keyword evidence="2" id="KW-0147">Chitin-binding</keyword>
<evidence type="ECO:0000256" key="1">
    <source>
        <dbReference type="ARBA" id="ARBA00009121"/>
    </source>
</evidence>
<protein>
    <submittedName>
        <fullName evidence="12">Chitin-binding type-2 domain-containing protein</fullName>
    </submittedName>
</protein>
<dbReference type="InterPro" id="IPR017853">
    <property type="entry name" value="GH"/>
</dbReference>
<evidence type="ECO:0000256" key="8">
    <source>
        <dbReference type="SAM" id="SignalP"/>
    </source>
</evidence>
<evidence type="ECO:0000313" key="11">
    <source>
        <dbReference type="Proteomes" id="UP000046395"/>
    </source>
</evidence>
<dbReference type="InterPro" id="IPR029070">
    <property type="entry name" value="Chitinase_insertion_sf"/>
</dbReference>
<feature type="domain" description="GH18" evidence="10">
    <location>
        <begin position="52"/>
        <end position="420"/>
    </location>
</feature>
<keyword evidence="4" id="KW-1015">Disulfide bond</keyword>
<organism evidence="11 12">
    <name type="scientific">Trichuris muris</name>
    <name type="common">Mouse whipworm</name>
    <dbReference type="NCBI Taxonomy" id="70415"/>
    <lineage>
        <taxon>Eukaryota</taxon>
        <taxon>Metazoa</taxon>
        <taxon>Ecdysozoa</taxon>
        <taxon>Nematoda</taxon>
        <taxon>Enoplea</taxon>
        <taxon>Dorylaimia</taxon>
        <taxon>Trichinellida</taxon>
        <taxon>Trichuridae</taxon>
        <taxon>Trichuris</taxon>
    </lineage>
</organism>
<dbReference type="Proteomes" id="UP000046395">
    <property type="component" value="Unassembled WGS sequence"/>
</dbReference>
<feature type="region of interest" description="Disordered" evidence="7">
    <location>
        <begin position="430"/>
        <end position="449"/>
    </location>
</feature>
<dbReference type="WBParaSite" id="TMUE_2000006898.1">
    <property type="protein sequence ID" value="TMUE_2000006898.1"/>
    <property type="gene ID" value="WBGene00287234"/>
</dbReference>
<dbReference type="InterPro" id="IPR011583">
    <property type="entry name" value="Chitinase_II/V-like_cat"/>
</dbReference>
<dbReference type="SUPFAM" id="SSF51445">
    <property type="entry name" value="(Trans)glycosidases"/>
    <property type="match status" value="1"/>
</dbReference>
<dbReference type="FunFam" id="3.20.20.80:FF:000007">
    <property type="entry name" value="Acidic mammalian chitinase"/>
    <property type="match status" value="1"/>
</dbReference>
<accession>A0A5S6QI64</accession>
<feature type="signal peptide" evidence="8">
    <location>
        <begin position="1"/>
        <end position="20"/>
    </location>
</feature>
<dbReference type="InterPro" id="IPR002557">
    <property type="entry name" value="Chitin-bd_dom"/>
</dbReference>
<dbReference type="Gene3D" id="3.10.50.10">
    <property type="match status" value="1"/>
</dbReference>
<sequence>MQSAALISLTVILMLKLTSATDESGVHRTNHRLKQESARLLRKGGEDASQNYIRGCYFTNWAQYRPGNGKYMPENYQSGLCQYIFYAFGKLNADFTVDQFEWNDIDVLYPAIMKQKASQPNLKVLLSLGGWNAGTATFKRMAATSANRAKFISSLVSFLTQNKFDGFDLDWEYPERSDKQNYVLLCQEILAKFQQLAKSTGGSRLLFTSAVSANPETVDAGFDVPALAKVFDFINLMSYDYHGAWETQTGINSPLFPRKEDSSQFKLWNIQASSKYWNDKGMPKEKIIIGLATYGRGWTLKDAAKTAVGAPASGPSTTTEYLREAGVISYYEVCQKLSSGAKRQWDDESKTPYVVQGDQWFSYDDVESITAKINWIKQEKYGGAFVWTLDYDDFLGTFCPQNNGEKYPLISLMQKMLGDGYVPPATASTTTAVTPASTTPPATTTTSPAGPFQCPSDGLFPDPQSCSNYYQCSGGIAFKMNCPTGLMFNPKTSTCDYASNVDCQVKNNTV</sequence>
<dbReference type="GO" id="GO:0005975">
    <property type="term" value="P:carbohydrate metabolic process"/>
    <property type="evidence" value="ECO:0007669"/>
    <property type="project" value="InterPro"/>
</dbReference>
<reference evidence="12" key="1">
    <citation type="submission" date="2019-12" db="UniProtKB">
        <authorList>
            <consortium name="WormBaseParasite"/>
        </authorList>
    </citation>
    <scope>IDENTIFICATION</scope>
</reference>
<evidence type="ECO:0000256" key="3">
    <source>
        <dbReference type="ARBA" id="ARBA00022801"/>
    </source>
</evidence>
<proteinExistence type="inferred from homology"/>
<evidence type="ECO:0000256" key="7">
    <source>
        <dbReference type="SAM" id="MobiDB-lite"/>
    </source>
</evidence>
<dbReference type="Gene3D" id="3.20.20.80">
    <property type="entry name" value="Glycosidases"/>
    <property type="match status" value="1"/>
</dbReference>
<dbReference type="SMART" id="SM00494">
    <property type="entry name" value="ChtBD2"/>
    <property type="match status" value="1"/>
</dbReference>
<dbReference type="GO" id="GO:0005576">
    <property type="term" value="C:extracellular region"/>
    <property type="evidence" value="ECO:0007669"/>
    <property type="project" value="InterPro"/>
</dbReference>
<evidence type="ECO:0000259" key="9">
    <source>
        <dbReference type="PROSITE" id="PS50940"/>
    </source>
</evidence>
<feature type="chain" id="PRO_5024371259" evidence="8">
    <location>
        <begin position="21"/>
        <end position="510"/>
    </location>
</feature>
<evidence type="ECO:0000313" key="12">
    <source>
        <dbReference type="WBParaSite" id="TMUE_2000006898.1"/>
    </source>
</evidence>
<dbReference type="SUPFAM" id="SSF54556">
    <property type="entry name" value="Chitinase insertion domain"/>
    <property type="match status" value="1"/>
</dbReference>
<dbReference type="GO" id="GO:0008061">
    <property type="term" value="F:chitin binding"/>
    <property type="evidence" value="ECO:0007669"/>
    <property type="project" value="UniProtKB-KW"/>
</dbReference>
<dbReference type="Gene3D" id="2.170.140.10">
    <property type="entry name" value="Chitin binding domain"/>
    <property type="match status" value="1"/>
</dbReference>
<dbReference type="Pfam" id="PF01607">
    <property type="entry name" value="CBM_14"/>
    <property type="match status" value="1"/>
</dbReference>
<dbReference type="SUPFAM" id="SSF57625">
    <property type="entry name" value="Invertebrate chitin-binding proteins"/>
    <property type="match status" value="1"/>
</dbReference>
<dbReference type="PROSITE" id="PS51910">
    <property type="entry name" value="GH18_2"/>
    <property type="match status" value="1"/>
</dbReference>
<evidence type="ECO:0000256" key="2">
    <source>
        <dbReference type="ARBA" id="ARBA00022669"/>
    </source>
</evidence>
<evidence type="ECO:0000256" key="4">
    <source>
        <dbReference type="ARBA" id="ARBA00023157"/>
    </source>
</evidence>
<comment type="similarity">
    <text evidence="1">Belongs to the glycosyl hydrolase 18 family. Chitinase class II subfamily.</text>
</comment>
<name>A0A5S6QI64_TRIMR</name>
<dbReference type="PROSITE" id="PS01095">
    <property type="entry name" value="GH18_1"/>
    <property type="match status" value="1"/>
</dbReference>
<feature type="domain" description="Chitin-binding type-2" evidence="9">
    <location>
        <begin position="451"/>
        <end position="505"/>
    </location>
</feature>
<keyword evidence="11" id="KW-1185">Reference proteome</keyword>
<dbReference type="STRING" id="70415.A0A5S6QI64"/>
<dbReference type="InterPro" id="IPR001579">
    <property type="entry name" value="Glyco_hydro_18_chit_AS"/>
</dbReference>
<keyword evidence="8" id="KW-0732">Signal</keyword>
<dbReference type="InterPro" id="IPR001223">
    <property type="entry name" value="Glyco_hydro18_cat"/>
</dbReference>
<dbReference type="CDD" id="cd02872">
    <property type="entry name" value="GH18_chitolectin_chitotriosidase"/>
    <property type="match status" value="1"/>
</dbReference>
<dbReference type="AlphaFoldDB" id="A0A5S6QI64"/>
<keyword evidence="5 6" id="KW-0326">Glycosidase</keyword>
<keyword evidence="3 6" id="KW-0378">Hydrolase</keyword>
<dbReference type="PANTHER" id="PTHR11177:SF400">
    <property type="entry name" value="ENDOCHITINASE-RELATED"/>
    <property type="match status" value="1"/>
</dbReference>
<dbReference type="FunFam" id="3.10.50.10:FF:000008">
    <property type="entry name" value="Chitinase 11"/>
    <property type="match status" value="1"/>
</dbReference>
<dbReference type="PROSITE" id="PS50940">
    <property type="entry name" value="CHIT_BIND_II"/>
    <property type="match status" value="1"/>
</dbReference>